<name>A0A8W7PSZ4_ANOCL</name>
<proteinExistence type="predicted"/>
<protein>
    <submittedName>
        <fullName evidence="3">Uncharacterized protein</fullName>
    </submittedName>
</protein>
<evidence type="ECO:0000256" key="1">
    <source>
        <dbReference type="SAM" id="MobiDB-lite"/>
    </source>
</evidence>
<keyword evidence="2" id="KW-0732">Signal</keyword>
<reference evidence="3" key="1">
    <citation type="submission" date="2022-08" db="UniProtKB">
        <authorList>
            <consortium name="EnsemblMetazoa"/>
        </authorList>
    </citation>
    <scope>IDENTIFICATION</scope>
</reference>
<dbReference type="EnsemblMetazoa" id="ACOM037158-RA">
    <property type="protein sequence ID" value="ACOM037158-PA.1"/>
    <property type="gene ID" value="ACOM037158"/>
</dbReference>
<evidence type="ECO:0000256" key="2">
    <source>
        <dbReference type="SAM" id="SignalP"/>
    </source>
</evidence>
<dbReference type="AlphaFoldDB" id="A0A8W7PSZ4"/>
<feature type="chain" id="PRO_5036460523" evidence="2">
    <location>
        <begin position="24"/>
        <end position="225"/>
    </location>
</feature>
<accession>A0A8W7PSZ4</accession>
<sequence length="225" mass="23929">MKHRAALLVGLAVLVAIVGRVAPAEQEDPLSQLLLFGDSAEELVGGRYGGQAVTGPISIRDSIIGDIISISVRVNSTVRTNVSLELVQIVVCALNEYGHYGIGMADVRRALTRCAICLALVSGDPITISGNTIGDLVNVNVNVTANIQNEINQDYVNILALLLSSTGDVELFRRLSNAAEETDAAPSTMAPSTDAKAPSLQSQPKQDIDIEEALRKLFPKLVNKQ</sequence>
<evidence type="ECO:0000313" key="3">
    <source>
        <dbReference type="EnsemblMetazoa" id="ACOM037158-PA.1"/>
    </source>
</evidence>
<organism evidence="3">
    <name type="scientific">Anopheles coluzzii</name>
    <name type="common">African malaria mosquito</name>
    <dbReference type="NCBI Taxonomy" id="1518534"/>
    <lineage>
        <taxon>Eukaryota</taxon>
        <taxon>Metazoa</taxon>
        <taxon>Ecdysozoa</taxon>
        <taxon>Arthropoda</taxon>
        <taxon>Hexapoda</taxon>
        <taxon>Insecta</taxon>
        <taxon>Pterygota</taxon>
        <taxon>Neoptera</taxon>
        <taxon>Endopterygota</taxon>
        <taxon>Diptera</taxon>
        <taxon>Nematocera</taxon>
        <taxon>Culicoidea</taxon>
        <taxon>Culicidae</taxon>
        <taxon>Anophelinae</taxon>
        <taxon>Anopheles</taxon>
    </lineage>
</organism>
<feature type="region of interest" description="Disordered" evidence="1">
    <location>
        <begin position="181"/>
        <end position="206"/>
    </location>
</feature>
<dbReference type="Proteomes" id="UP000075882">
    <property type="component" value="Unassembled WGS sequence"/>
</dbReference>
<feature type="signal peptide" evidence="2">
    <location>
        <begin position="1"/>
        <end position="23"/>
    </location>
</feature>